<keyword evidence="1" id="KW-0472">Membrane</keyword>
<keyword evidence="1" id="KW-0812">Transmembrane</keyword>
<proteinExistence type="predicted"/>
<accession>A0A8D8U863</accession>
<evidence type="ECO:0000256" key="1">
    <source>
        <dbReference type="SAM" id="Phobius"/>
    </source>
</evidence>
<keyword evidence="1" id="KW-1133">Transmembrane helix</keyword>
<dbReference type="AlphaFoldDB" id="A0A8D8U863"/>
<protein>
    <submittedName>
        <fullName evidence="2">Uncharacterized protein</fullName>
    </submittedName>
</protein>
<dbReference type="EMBL" id="HBUF01339212">
    <property type="protein sequence ID" value="CAG6700008.1"/>
    <property type="molecule type" value="Transcribed_RNA"/>
</dbReference>
<feature type="transmembrane region" description="Helical" evidence="1">
    <location>
        <begin position="54"/>
        <end position="72"/>
    </location>
</feature>
<reference evidence="2" key="1">
    <citation type="submission" date="2021-05" db="EMBL/GenBank/DDBJ databases">
        <authorList>
            <person name="Alioto T."/>
            <person name="Alioto T."/>
            <person name="Gomez Garrido J."/>
        </authorList>
    </citation>
    <scope>NUCLEOTIDE SEQUENCE</scope>
</reference>
<organism evidence="2">
    <name type="scientific">Cacopsylla melanoneura</name>
    <dbReference type="NCBI Taxonomy" id="428564"/>
    <lineage>
        <taxon>Eukaryota</taxon>
        <taxon>Metazoa</taxon>
        <taxon>Ecdysozoa</taxon>
        <taxon>Arthropoda</taxon>
        <taxon>Hexapoda</taxon>
        <taxon>Insecta</taxon>
        <taxon>Pterygota</taxon>
        <taxon>Neoptera</taxon>
        <taxon>Paraneoptera</taxon>
        <taxon>Hemiptera</taxon>
        <taxon>Sternorrhyncha</taxon>
        <taxon>Psylloidea</taxon>
        <taxon>Psyllidae</taxon>
        <taxon>Psyllinae</taxon>
        <taxon>Cacopsylla</taxon>
    </lineage>
</organism>
<sequence>MVLHHIVMELVEVYGFDHVVLELWRALLMLLMVVVMVSSIISSTFTLSFSSCSCLLKFLIGLLLLICIVGFYRRFDMFLIMNFLVRFLSWSFDWPFLTGLNWFSQGGWCSCCTRTAASCYSSSNNFLQFNIRLRQHSRGRVVMIDKYVA</sequence>
<dbReference type="EMBL" id="HBUF01339211">
    <property type="protein sequence ID" value="CAG6700006.1"/>
    <property type="molecule type" value="Transcribed_RNA"/>
</dbReference>
<dbReference type="EMBL" id="HBUF01339213">
    <property type="protein sequence ID" value="CAG6700010.1"/>
    <property type="molecule type" value="Transcribed_RNA"/>
</dbReference>
<feature type="transmembrane region" description="Helical" evidence="1">
    <location>
        <begin position="23"/>
        <end position="47"/>
    </location>
</feature>
<name>A0A8D8U863_9HEMI</name>
<evidence type="ECO:0000313" key="2">
    <source>
        <dbReference type="EMBL" id="CAG6700006.1"/>
    </source>
</evidence>